<reference evidence="9" key="1">
    <citation type="submission" date="2017-05" db="EMBL/GenBank/DDBJ databases">
        <authorList>
            <person name="Varghese N."/>
            <person name="Submissions S."/>
        </authorList>
    </citation>
    <scope>NUCLEOTIDE SEQUENCE</scope>
    <source>
        <strain evidence="9">DSM 45262</strain>
    </source>
</reference>
<dbReference type="InterPro" id="IPR011541">
    <property type="entry name" value="Ni/Co_transpt_high_affinity"/>
</dbReference>
<evidence type="ECO:0000256" key="8">
    <source>
        <dbReference type="RuleBase" id="RU362101"/>
    </source>
</evidence>
<evidence type="ECO:0000313" key="10">
    <source>
        <dbReference type="Proteomes" id="UP001157946"/>
    </source>
</evidence>
<dbReference type="RefSeq" id="WP_284724274.1">
    <property type="nucleotide sequence ID" value="NZ_FXTU01000003.1"/>
</dbReference>
<keyword evidence="4" id="KW-0533">Nickel</keyword>
<evidence type="ECO:0000256" key="1">
    <source>
        <dbReference type="ARBA" id="ARBA00004127"/>
    </source>
</evidence>
<feature type="transmembrane region" description="Helical" evidence="8">
    <location>
        <begin position="166"/>
        <end position="188"/>
    </location>
</feature>
<proteinExistence type="inferred from homology"/>
<comment type="caution">
    <text evidence="9">The sequence shown here is derived from an EMBL/GenBank/DDBJ whole genome shotgun (WGS) entry which is preliminary data.</text>
</comment>
<sequence length="265" mass="29763">MGEWSLFALVFALGLKHGLDADHLACIDGLTRYNWHKRNTMARWVGTFFSLGHGLVVTGVAVIIGVVSQMFTFPNYFDEVATWMSIITLLTIGTLNIFNLVKWTNKQEPFQPQGVKGKWIPRSLRETSNPFLIVLIGGVLALAADTVSQTSVWALAAGNSSEWMPLMLGVTFTVGMVITDTLDSVIIYRSLKGSDQTSKWVSLTMGWLIVLLAYGIGFYELFIYFKPQAELELEWLGVALFTVFLLFFLFITWQKKDGVRRDETA</sequence>
<keyword evidence="3 8" id="KW-0813">Transport</keyword>
<gene>
    <name evidence="9" type="ORF">SAMN06265361_103333</name>
</gene>
<evidence type="ECO:0000256" key="5">
    <source>
        <dbReference type="ARBA" id="ARBA00022692"/>
    </source>
</evidence>
<accession>A0AA46AFI4</accession>
<dbReference type="PANTHER" id="PTHR31611:SF0">
    <property type="entry name" value="HIGH-AFFINITY NICKEL TRANSPORT PROTEIN NIC1"/>
    <property type="match status" value="1"/>
</dbReference>
<feature type="transmembrane region" description="Helical" evidence="8">
    <location>
        <begin position="235"/>
        <end position="253"/>
    </location>
</feature>
<evidence type="ECO:0000256" key="3">
    <source>
        <dbReference type="ARBA" id="ARBA00022448"/>
    </source>
</evidence>
<feature type="transmembrane region" description="Helical" evidence="8">
    <location>
        <begin position="131"/>
        <end position="154"/>
    </location>
</feature>
<dbReference type="AlphaFoldDB" id="A0AA46AFI4"/>
<dbReference type="Proteomes" id="UP001157946">
    <property type="component" value="Unassembled WGS sequence"/>
</dbReference>
<dbReference type="PANTHER" id="PTHR31611">
    <property type="entry name" value="HIGH-AFFINITY NICKEL TRANSPORT PROTEIN NIC1"/>
    <property type="match status" value="1"/>
</dbReference>
<dbReference type="EMBL" id="FXTU01000003">
    <property type="protein sequence ID" value="SMP19933.1"/>
    <property type="molecule type" value="Genomic_DNA"/>
</dbReference>
<keyword evidence="10" id="KW-1185">Reference proteome</keyword>
<evidence type="ECO:0000256" key="6">
    <source>
        <dbReference type="ARBA" id="ARBA00022989"/>
    </source>
</evidence>
<feature type="transmembrane region" description="Helical" evidence="8">
    <location>
        <begin position="200"/>
        <end position="223"/>
    </location>
</feature>
<evidence type="ECO:0000256" key="4">
    <source>
        <dbReference type="ARBA" id="ARBA00022596"/>
    </source>
</evidence>
<dbReference type="GO" id="GO:0015099">
    <property type="term" value="F:nickel cation transmembrane transporter activity"/>
    <property type="evidence" value="ECO:0007669"/>
    <property type="project" value="UniProtKB-UniRule"/>
</dbReference>
<dbReference type="GO" id="GO:0012505">
    <property type="term" value="C:endomembrane system"/>
    <property type="evidence" value="ECO:0007669"/>
    <property type="project" value="UniProtKB-SubCell"/>
</dbReference>
<organism evidence="9 10">
    <name type="scientific">Laceyella tengchongensis</name>
    <dbReference type="NCBI Taxonomy" id="574699"/>
    <lineage>
        <taxon>Bacteria</taxon>
        <taxon>Bacillati</taxon>
        <taxon>Bacillota</taxon>
        <taxon>Bacilli</taxon>
        <taxon>Bacillales</taxon>
        <taxon>Thermoactinomycetaceae</taxon>
        <taxon>Laceyella</taxon>
    </lineage>
</organism>
<keyword evidence="6 8" id="KW-1133">Transmembrane helix</keyword>
<evidence type="ECO:0000256" key="2">
    <source>
        <dbReference type="ARBA" id="ARBA00010892"/>
    </source>
</evidence>
<dbReference type="GO" id="GO:0005886">
    <property type="term" value="C:plasma membrane"/>
    <property type="evidence" value="ECO:0007669"/>
    <property type="project" value="UniProtKB-SubCell"/>
</dbReference>
<evidence type="ECO:0000313" key="9">
    <source>
        <dbReference type="EMBL" id="SMP19933.1"/>
    </source>
</evidence>
<keyword evidence="5 8" id="KW-0812">Transmembrane</keyword>
<feature type="transmembrane region" description="Helical" evidence="8">
    <location>
        <begin position="80"/>
        <end position="101"/>
    </location>
</feature>
<feature type="transmembrane region" description="Helical" evidence="8">
    <location>
        <begin position="44"/>
        <end position="68"/>
    </location>
</feature>
<evidence type="ECO:0000256" key="7">
    <source>
        <dbReference type="ARBA" id="ARBA00023136"/>
    </source>
</evidence>
<dbReference type="Pfam" id="PF03824">
    <property type="entry name" value="NicO"/>
    <property type="match status" value="1"/>
</dbReference>
<comment type="subcellular location">
    <subcellularLocation>
        <location evidence="8">Cell membrane</location>
        <topology evidence="8">Multi-pass membrane protein</topology>
    </subcellularLocation>
    <subcellularLocation>
        <location evidence="1">Endomembrane system</location>
        <topology evidence="1">Multi-pass membrane protein</topology>
    </subcellularLocation>
</comment>
<dbReference type="InterPro" id="IPR004688">
    <property type="entry name" value="Ni/Co_transpt"/>
</dbReference>
<comment type="similarity">
    <text evidence="2 8">Belongs to the NiCoT transporter (TC 2.A.52) family.</text>
</comment>
<keyword evidence="7 8" id="KW-0472">Membrane</keyword>
<name>A0AA46AFI4_9BACL</name>
<protein>
    <recommendedName>
        <fullName evidence="8">Nickel/cobalt efflux system</fullName>
    </recommendedName>
</protein>